<sequence length="351" mass="38910">MPACSRARPWPRRSRAASPVSPARASPPAPARPAWAAAWVAWATAAVRTEPRARSTSAPTSWIPTSTSTRPWAPRRSSRSPWWRAESVLRTWKFTDLEFLSLWQGLGEEFLPHPLTFASRTEWWDDHLANVARARESLRSREADYAEVLHAVLRPEVRVEVEGWDGRDPLAASARIRLLGVRSGDAGYLLVQHPGETYRHASGFTLSEFYAEELAERVAAALPDTPAGRDFPGTQGGDLVLAETEDTDDTDYDFGMSPAHETLEGTVVTRAADFLAVPAPSMGTIDVVQSRSRFGPRGIARYRLQWRDLEDDGRYVVTGEHPPVAAAADRRRLVTTLNAHIAEVLQVMADE</sequence>
<comment type="caution">
    <text evidence="6">The sequence shown here is derived from an EMBL/GenBank/DDBJ whole genome shotgun (WGS) entry which is preliminary data.</text>
</comment>
<evidence type="ECO:0000256" key="4">
    <source>
        <dbReference type="ARBA" id="ARBA00023186"/>
    </source>
</evidence>
<accession>A0A6I3KRV0</accession>
<dbReference type="AlphaFoldDB" id="A0A6I3KRV0"/>
<evidence type="ECO:0000313" key="6">
    <source>
        <dbReference type="EMBL" id="MTE11538.1"/>
    </source>
</evidence>
<keyword evidence="3" id="KW-0963">Cytoplasm</keyword>
<feature type="region of interest" description="Disordered" evidence="5">
    <location>
        <begin position="50"/>
        <end position="77"/>
    </location>
</feature>
<evidence type="ECO:0000256" key="2">
    <source>
        <dbReference type="ARBA" id="ARBA00006411"/>
    </source>
</evidence>
<dbReference type="Pfam" id="PF14011">
    <property type="entry name" value="ESX-1_EspG"/>
    <property type="match status" value="1"/>
</dbReference>
<feature type="compositionally biased region" description="Low complexity" evidence="5">
    <location>
        <begin position="64"/>
        <end position="77"/>
    </location>
</feature>
<gene>
    <name evidence="6" type="ORF">GLP40_01875</name>
</gene>
<reference evidence="6 7" key="1">
    <citation type="submission" date="2019-11" db="EMBL/GenBank/DDBJ databases">
        <title>Nocardia sp. nov. CT2-14 isolated from soil.</title>
        <authorList>
            <person name="Kanchanasin P."/>
            <person name="Tanasupawat S."/>
            <person name="Yuki M."/>
            <person name="Kudo T."/>
        </authorList>
    </citation>
    <scope>NUCLEOTIDE SEQUENCE [LARGE SCALE GENOMIC DNA]</scope>
    <source>
        <strain evidence="6 7">CT2-14</strain>
    </source>
</reference>
<comment type="subcellular location">
    <subcellularLocation>
        <location evidence="1">Cytoplasm</location>
    </subcellularLocation>
</comment>
<comment type="similarity">
    <text evidence="2">Belongs to the EspG family.</text>
</comment>
<dbReference type="Proteomes" id="UP000432464">
    <property type="component" value="Unassembled WGS sequence"/>
</dbReference>
<keyword evidence="7" id="KW-1185">Reference proteome</keyword>
<evidence type="ECO:0000256" key="5">
    <source>
        <dbReference type="SAM" id="MobiDB-lite"/>
    </source>
</evidence>
<organism evidence="6 7">
    <name type="scientific">Nocardia aurantiaca</name>
    <dbReference type="NCBI Taxonomy" id="2675850"/>
    <lineage>
        <taxon>Bacteria</taxon>
        <taxon>Bacillati</taxon>
        <taxon>Actinomycetota</taxon>
        <taxon>Actinomycetes</taxon>
        <taxon>Mycobacteriales</taxon>
        <taxon>Nocardiaceae</taxon>
        <taxon>Nocardia</taxon>
    </lineage>
</organism>
<dbReference type="EMBL" id="WMBB01000001">
    <property type="protein sequence ID" value="MTE11538.1"/>
    <property type="molecule type" value="Genomic_DNA"/>
</dbReference>
<dbReference type="InterPro" id="IPR025734">
    <property type="entry name" value="EspG"/>
</dbReference>
<evidence type="ECO:0000256" key="1">
    <source>
        <dbReference type="ARBA" id="ARBA00004496"/>
    </source>
</evidence>
<evidence type="ECO:0000256" key="3">
    <source>
        <dbReference type="ARBA" id="ARBA00022490"/>
    </source>
</evidence>
<proteinExistence type="inferred from homology"/>
<feature type="region of interest" description="Disordered" evidence="5">
    <location>
        <begin position="1"/>
        <end position="30"/>
    </location>
</feature>
<keyword evidence="4" id="KW-0143">Chaperone</keyword>
<name>A0A6I3KRV0_9NOCA</name>
<feature type="compositionally biased region" description="Polar residues" evidence="5">
    <location>
        <begin position="54"/>
        <end position="63"/>
    </location>
</feature>
<protein>
    <submittedName>
        <fullName evidence="6">ESX secretion-associated protein EspG</fullName>
    </submittedName>
</protein>
<evidence type="ECO:0000313" key="7">
    <source>
        <dbReference type="Proteomes" id="UP000432464"/>
    </source>
</evidence>